<dbReference type="Proteomes" id="UP000192674">
    <property type="component" value="Unassembled WGS sequence"/>
</dbReference>
<dbReference type="InterPro" id="IPR001322">
    <property type="entry name" value="Lamin_tail_dom"/>
</dbReference>
<feature type="signal peptide" evidence="1">
    <location>
        <begin position="1"/>
        <end position="23"/>
    </location>
</feature>
<gene>
    <name evidence="3" type="ORF">SAMN05661093_06427</name>
</gene>
<keyword evidence="1" id="KW-0732">Signal</keyword>
<reference evidence="3" key="1">
    <citation type="submission" date="2017-04" db="EMBL/GenBank/DDBJ databases">
        <authorList>
            <person name="Afonso C.L."/>
            <person name="Miller P.J."/>
            <person name="Scott M.A."/>
            <person name="Spackman E."/>
            <person name="Goraichik I."/>
            <person name="Dimitrov K.M."/>
            <person name="Suarez D.L."/>
            <person name="Swayne D.E."/>
        </authorList>
    </citation>
    <scope>NUCLEOTIDE SEQUENCE [LARGE SCALE GENOMIC DNA]</scope>
    <source>
        <strain evidence="3">DSM 43828</strain>
    </source>
</reference>
<dbReference type="SUPFAM" id="SSF74853">
    <property type="entry name" value="Lamin A/C globular tail domain"/>
    <property type="match status" value="1"/>
</dbReference>
<dbReference type="EMBL" id="FWXV01000006">
    <property type="protein sequence ID" value="SMD20433.1"/>
    <property type="molecule type" value="Genomic_DNA"/>
</dbReference>
<evidence type="ECO:0000259" key="2">
    <source>
        <dbReference type="PROSITE" id="PS51841"/>
    </source>
</evidence>
<dbReference type="OrthoDB" id="3682978at2"/>
<feature type="chain" id="PRO_5012238325" description="LTD domain-containing protein" evidence="1">
    <location>
        <begin position="24"/>
        <end position="205"/>
    </location>
</feature>
<accession>A0A1Y5XYQ2</accession>
<protein>
    <recommendedName>
        <fullName evidence="2">LTD domain-containing protein</fullName>
    </recommendedName>
</protein>
<feature type="domain" description="LTD" evidence="2">
    <location>
        <begin position="18"/>
        <end position="160"/>
    </location>
</feature>
<organism evidence="3 4">
    <name type="scientific">Kibdelosporangium aridum</name>
    <dbReference type="NCBI Taxonomy" id="2030"/>
    <lineage>
        <taxon>Bacteria</taxon>
        <taxon>Bacillati</taxon>
        <taxon>Actinomycetota</taxon>
        <taxon>Actinomycetes</taxon>
        <taxon>Pseudonocardiales</taxon>
        <taxon>Pseudonocardiaceae</taxon>
        <taxon>Kibdelosporangium</taxon>
    </lineage>
</organism>
<dbReference type="InterPro" id="IPR036415">
    <property type="entry name" value="Lamin_tail_dom_sf"/>
</dbReference>
<evidence type="ECO:0000313" key="3">
    <source>
        <dbReference type="EMBL" id="SMD20433.1"/>
    </source>
</evidence>
<sequence>MRHTISAVLAAGMILGLTGAANASEPQGEHNVTQLIPEDIYISEIATRLNGLPNPEQQEFIEICNRGTENVKVPQGGFRVRATFSGFTKKGLVVDIPAGTVLQPGQAYVLASPFYTLTTPDQIFYPTSTPIPDLTGIQLLHLWQNVPEDVVGTAPTTITPFVSPPPAKPLTPTDPQLTSLTRVNFTGINALDFVKQQATPGLCNP</sequence>
<dbReference type="PROSITE" id="PS51841">
    <property type="entry name" value="LTD"/>
    <property type="match status" value="1"/>
</dbReference>
<dbReference type="RefSeq" id="WP_143446730.1">
    <property type="nucleotide sequence ID" value="NZ_FWXV01000006.1"/>
</dbReference>
<dbReference type="AlphaFoldDB" id="A0A1Y5XYQ2"/>
<evidence type="ECO:0000313" key="4">
    <source>
        <dbReference type="Proteomes" id="UP000192674"/>
    </source>
</evidence>
<evidence type="ECO:0000256" key="1">
    <source>
        <dbReference type="SAM" id="SignalP"/>
    </source>
</evidence>
<keyword evidence="4" id="KW-1185">Reference proteome</keyword>
<name>A0A1Y5XYQ2_KIBAR</name>
<proteinExistence type="predicted"/>